<evidence type="ECO:0000313" key="6">
    <source>
        <dbReference type="Proteomes" id="UP000431092"/>
    </source>
</evidence>
<comment type="caution">
    <text evidence="5">The sequence shown here is derived from an EMBL/GenBank/DDBJ whole genome shotgun (WGS) entry which is preliminary data.</text>
</comment>
<dbReference type="Gene3D" id="1.10.530.10">
    <property type="match status" value="1"/>
</dbReference>
<gene>
    <name evidence="5" type="ORF">GGG17_03150</name>
</gene>
<evidence type="ECO:0000313" key="5">
    <source>
        <dbReference type="EMBL" id="MTB70984.1"/>
    </source>
</evidence>
<sequence>MRYTPRHSAAPKRTSKRIATVGLTTAALALGGGFATAGTANAASVGTWDRVAACESGGNWSIATGNGFYGGLQFTRSTWLAYGGGAYAPTANRASKAQQIAIAERVLAGQGPGAWPVCSRRAGLTRGGAAAPASRSTVRKAVKKKVVKKRVVKKKRYVSKKRYVLKKRYTRSGKRYYVRVYVRR</sequence>
<proteinExistence type="inferred from homology"/>
<organism evidence="5 6">
    <name type="scientific">Arsenicicoccus cauae</name>
    <dbReference type="NCBI Taxonomy" id="2663847"/>
    <lineage>
        <taxon>Bacteria</taxon>
        <taxon>Bacillati</taxon>
        <taxon>Actinomycetota</taxon>
        <taxon>Actinomycetes</taxon>
        <taxon>Micrococcales</taxon>
        <taxon>Intrasporangiaceae</taxon>
        <taxon>Arsenicicoccus</taxon>
    </lineage>
</organism>
<feature type="domain" description="Resuscitation-promoting factor core lysozyme-like" evidence="4">
    <location>
        <begin position="43"/>
        <end position="118"/>
    </location>
</feature>
<evidence type="ECO:0000256" key="2">
    <source>
        <dbReference type="ARBA" id="ARBA00022801"/>
    </source>
</evidence>
<dbReference type="GO" id="GO:0016787">
    <property type="term" value="F:hydrolase activity"/>
    <property type="evidence" value="ECO:0007669"/>
    <property type="project" value="UniProtKB-KW"/>
</dbReference>
<dbReference type="CDD" id="cd13925">
    <property type="entry name" value="RPF"/>
    <property type="match status" value="1"/>
</dbReference>
<keyword evidence="6" id="KW-1185">Reference proteome</keyword>
<evidence type="ECO:0000256" key="3">
    <source>
        <dbReference type="SAM" id="SignalP"/>
    </source>
</evidence>
<dbReference type="Pfam" id="PF06737">
    <property type="entry name" value="Transglycosylas"/>
    <property type="match status" value="1"/>
</dbReference>
<dbReference type="SUPFAM" id="SSF53955">
    <property type="entry name" value="Lysozyme-like"/>
    <property type="match status" value="1"/>
</dbReference>
<feature type="chain" id="PRO_5026269183" evidence="3">
    <location>
        <begin position="43"/>
        <end position="184"/>
    </location>
</feature>
<feature type="signal peptide" evidence="3">
    <location>
        <begin position="1"/>
        <end position="42"/>
    </location>
</feature>
<comment type="similarity">
    <text evidence="1">Belongs to the transglycosylase family. Rpf subfamily.</text>
</comment>
<protein>
    <submittedName>
        <fullName evidence="5">Transglycosylase</fullName>
    </submittedName>
</protein>
<reference evidence="5 6" key="1">
    <citation type="submission" date="2019-11" db="EMBL/GenBank/DDBJ databases">
        <title>Whole genome sequencing identifies a novel species of the genus Arsenicicoccus isolated from human blood.</title>
        <authorList>
            <person name="Jeong J.H."/>
            <person name="Kweon O.J."/>
            <person name="Kim H.R."/>
            <person name="Kim T.-H."/>
            <person name="Ha S.-M."/>
            <person name="Lee M.-K."/>
        </authorList>
    </citation>
    <scope>NUCLEOTIDE SEQUENCE [LARGE SCALE GENOMIC DNA]</scope>
    <source>
        <strain evidence="5 6">MKL-02</strain>
    </source>
</reference>
<evidence type="ECO:0000256" key="1">
    <source>
        <dbReference type="ARBA" id="ARBA00010830"/>
    </source>
</evidence>
<name>A0A6I3I467_9MICO</name>
<dbReference type="Proteomes" id="UP000431092">
    <property type="component" value="Unassembled WGS sequence"/>
</dbReference>
<dbReference type="AlphaFoldDB" id="A0A6I3I467"/>
<keyword evidence="2" id="KW-0378">Hydrolase</keyword>
<dbReference type="RefSeq" id="WP_154592328.1">
    <property type="nucleotide sequence ID" value="NZ_WLVL01000016.1"/>
</dbReference>
<evidence type="ECO:0000259" key="4">
    <source>
        <dbReference type="Pfam" id="PF06737"/>
    </source>
</evidence>
<dbReference type="InterPro" id="IPR010618">
    <property type="entry name" value="RPF"/>
</dbReference>
<keyword evidence="3" id="KW-0732">Signal</keyword>
<accession>A0A6I3I467</accession>
<dbReference type="InterPro" id="IPR023346">
    <property type="entry name" value="Lysozyme-like_dom_sf"/>
</dbReference>
<dbReference type="EMBL" id="WLVL01000016">
    <property type="protein sequence ID" value="MTB70984.1"/>
    <property type="molecule type" value="Genomic_DNA"/>
</dbReference>